<comment type="subcellular location">
    <subcellularLocation>
        <location evidence="1">Cell membrane</location>
        <topology evidence="1">Multi-pass membrane protein</topology>
    </subcellularLocation>
</comment>
<dbReference type="Pfam" id="PF12704">
    <property type="entry name" value="MacB_PCD"/>
    <property type="match status" value="2"/>
</dbReference>
<feature type="domain" description="ABC3 transporter permease C-terminal" evidence="7">
    <location>
        <begin position="671"/>
        <end position="784"/>
    </location>
</feature>
<feature type="transmembrane region" description="Helical" evidence="6">
    <location>
        <begin position="372"/>
        <end position="393"/>
    </location>
</feature>
<comment type="caution">
    <text evidence="9">The sequence shown here is derived from an EMBL/GenBank/DDBJ whole genome shotgun (WGS) entry which is preliminary data.</text>
</comment>
<dbReference type="RefSeq" id="WP_048314661.1">
    <property type="nucleotide sequence ID" value="NZ_LFJV01000013.1"/>
</dbReference>
<feature type="transmembrane region" description="Helical" evidence="6">
    <location>
        <begin position="720"/>
        <end position="739"/>
    </location>
</feature>
<evidence type="ECO:0000313" key="9">
    <source>
        <dbReference type="EMBL" id="KMM34704.1"/>
    </source>
</evidence>
<evidence type="ECO:0000313" key="10">
    <source>
        <dbReference type="Proteomes" id="UP000036166"/>
    </source>
</evidence>
<organism evidence="9 10">
    <name type="scientific">Parabacteroides goldsteinii</name>
    <dbReference type="NCBI Taxonomy" id="328812"/>
    <lineage>
        <taxon>Bacteria</taxon>
        <taxon>Pseudomonadati</taxon>
        <taxon>Bacteroidota</taxon>
        <taxon>Bacteroidia</taxon>
        <taxon>Bacteroidales</taxon>
        <taxon>Tannerellaceae</taxon>
        <taxon>Parabacteroides</taxon>
    </lineage>
</organism>
<feature type="domain" description="MacB-like periplasmic core" evidence="8">
    <location>
        <begin position="20"/>
        <end position="240"/>
    </location>
</feature>
<dbReference type="GO" id="GO:0022857">
    <property type="term" value="F:transmembrane transporter activity"/>
    <property type="evidence" value="ECO:0007669"/>
    <property type="project" value="TreeGrafter"/>
</dbReference>
<dbReference type="PANTHER" id="PTHR30572">
    <property type="entry name" value="MEMBRANE COMPONENT OF TRANSPORTER-RELATED"/>
    <property type="match status" value="1"/>
</dbReference>
<evidence type="ECO:0000256" key="6">
    <source>
        <dbReference type="SAM" id="Phobius"/>
    </source>
</evidence>
<feature type="domain" description="MacB-like periplasmic core" evidence="8">
    <location>
        <begin position="471"/>
        <end position="630"/>
    </location>
</feature>
<dbReference type="PATRIC" id="fig|328812.4.peg.987"/>
<proteinExistence type="predicted"/>
<name>A0A0J6CRD9_9BACT</name>
<dbReference type="Proteomes" id="UP000036166">
    <property type="component" value="Unassembled WGS sequence"/>
</dbReference>
<evidence type="ECO:0000256" key="2">
    <source>
        <dbReference type="ARBA" id="ARBA00022475"/>
    </source>
</evidence>
<keyword evidence="3 6" id="KW-0812">Transmembrane</keyword>
<dbReference type="GO" id="GO:0005886">
    <property type="term" value="C:plasma membrane"/>
    <property type="evidence" value="ECO:0007669"/>
    <property type="project" value="UniProtKB-SubCell"/>
</dbReference>
<evidence type="ECO:0000259" key="7">
    <source>
        <dbReference type="Pfam" id="PF02687"/>
    </source>
</evidence>
<evidence type="ECO:0000259" key="8">
    <source>
        <dbReference type="Pfam" id="PF12704"/>
    </source>
</evidence>
<gene>
    <name evidence="9" type="ORF">ACM15_05520</name>
</gene>
<dbReference type="Pfam" id="PF02687">
    <property type="entry name" value="FtsX"/>
    <property type="match status" value="2"/>
</dbReference>
<accession>A0A0J6CRD9</accession>
<evidence type="ECO:0000256" key="4">
    <source>
        <dbReference type="ARBA" id="ARBA00022989"/>
    </source>
</evidence>
<protein>
    <submittedName>
        <fullName evidence="9">Multidrug ABC transporter substrate-binding protein</fullName>
    </submittedName>
</protein>
<dbReference type="InterPro" id="IPR025857">
    <property type="entry name" value="MacB_PCD"/>
</dbReference>
<reference evidence="9 10" key="1">
    <citation type="submission" date="2015-06" db="EMBL/GenBank/DDBJ databases">
        <title>Draft Genome Sequence of Parabacteroides goldsteinii with Putative Novel Metallo-Beta-Lactamases Isolated from a Blood Culture from a Human Patient.</title>
        <authorList>
            <person name="Krogh T.J."/>
            <person name="Agergaard C.N."/>
            <person name="Moller-Jensen J."/>
            <person name="Justesen U.S."/>
        </authorList>
    </citation>
    <scope>NUCLEOTIDE SEQUENCE [LARGE SCALE GENOMIC DNA]</scope>
    <source>
        <strain evidence="9 10">910340</strain>
    </source>
</reference>
<keyword evidence="2" id="KW-1003">Cell membrane</keyword>
<feature type="transmembrane region" description="Helical" evidence="6">
    <location>
        <begin position="414"/>
        <end position="434"/>
    </location>
</feature>
<evidence type="ECO:0000256" key="1">
    <source>
        <dbReference type="ARBA" id="ARBA00004651"/>
    </source>
</evidence>
<feature type="transmembrane region" description="Helical" evidence="6">
    <location>
        <begin position="330"/>
        <end position="352"/>
    </location>
</feature>
<sequence>MLQHYLIIAIRNFFKYKLQTVISIAGLAIGLVCFAYGINWLKYETSYDSFYPQSKQIYMLYGVDKQTGKKTEELPLILARRLKQDFPEVIETTQIYAKYSSDFSYNEKRVPNPDEVFIDENFFSFFPRKVICGRQDNILQSSNDVAITRSFAVKLFSSPEKALDKVLNCGYEKNLRIVSVLEDAPDNSLFVGEAFELDQYTRRAEVEIPEANQWMYLNSKIYLLLDKNTHIDTFEKKITNYTSIHKYNETIFLKLIPVTAVRHTFGSELSFNLTYIQTFAITGLLLLLCVFFNFINLQINRTYIRIKEMKLRNAIGACKKEMISQLLLEYSLMIFIATLFAWSLMEITFPLFKYIFHTTIDSKELYVDMIKISLFSWIITLSISLPISFRFIRTSQLLVSGGVAPHRKSGFRKIAMTIQLGICVFFLMCAFILLKQTSLMKNKNLGFEKEGLIQITMLNDDREGTAREIASLPIVKELVIATFFSIMHEPYSLIEVEWEGKSPDTKVNFHMLEVSKNFRSVFQIPLLKGRELEDTDLVKGKRRRLVGSKALINEEAARIMGYHDPIGKKISFWNNEQQDVEIVGLVKNFQSTSLRNPILPVVIILNPSQWNSYFYYVKVNPGDEQTAIKAIRNVYKKHTFPYDQQPEITTVNDVLKELSRSEDASLQLFSLLAILCTLISVFGLYSVSSSNITQRRKEVAIRKVTGASSRTIIGMFIREYVSIVIVANLIALPLAWLFMRGWLEQYPYRINISAWMYLTILLFTSILIICTVLYQTLKAAKANPAVSIKSE</sequence>
<feature type="transmembrane region" description="Helical" evidence="6">
    <location>
        <begin position="275"/>
        <end position="295"/>
    </location>
</feature>
<evidence type="ECO:0000256" key="3">
    <source>
        <dbReference type="ARBA" id="ARBA00022692"/>
    </source>
</evidence>
<dbReference type="InterPro" id="IPR003838">
    <property type="entry name" value="ABC3_permease_C"/>
</dbReference>
<keyword evidence="4 6" id="KW-1133">Transmembrane helix</keyword>
<dbReference type="EMBL" id="LFJV01000013">
    <property type="protein sequence ID" value="KMM34704.1"/>
    <property type="molecule type" value="Genomic_DNA"/>
</dbReference>
<dbReference type="PANTHER" id="PTHR30572:SF18">
    <property type="entry name" value="ABC-TYPE MACROLIDE FAMILY EXPORT SYSTEM PERMEASE COMPONENT 2"/>
    <property type="match status" value="1"/>
</dbReference>
<evidence type="ECO:0000256" key="5">
    <source>
        <dbReference type="ARBA" id="ARBA00023136"/>
    </source>
</evidence>
<keyword evidence="5 6" id="KW-0472">Membrane</keyword>
<feature type="domain" description="ABC3 transporter permease C-terminal" evidence="7">
    <location>
        <begin position="282"/>
        <end position="394"/>
    </location>
</feature>
<feature type="transmembrane region" description="Helical" evidence="6">
    <location>
        <begin position="754"/>
        <end position="774"/>
    </location>
</feature>
<feature type="transmembrane region" description="Helical" evidence="6">
    <location>
        <begin position="21"/>
        <end position="41"/>
    </location>
</feature>
<feature type="transmembrane region" description="Helical" evidence="6">
    <location>
        <begin position="668"/>
        <end position="687"/>
    </location>
</feature>
<dbReference type="AlphaFoldDB" id="A0A0J6CRD9"/>
<dbReference type="InterPro" id="IPR050250">
    <property type="entry name" value="Macrolide_Exporter_MacB"/>
</dbReference>